<organism evidence="2 3">
    <name type="scientific">Serendipita indica (strain DSM 11827)</name>
    <name type="common">Root endophyte fungus</name>
    <name type="synonym">Piriformospora indica</name>
    <dbReference type="NCBI Taxonomy" id="1109443"/>
    <lineage>
        <taxon>Eukaryota</taxon>
        <taxon>Fungi</taxon>
        <taxon>Dikarya</taxon>
        <taxon>Basidiomycota</taxon>
        <taxon>Agaricomycotina</taxon>
        <taxon>Agaricomycetes</taxon>
        <taxon>Sebacinales</taxon>
        <taxon>Serendipitaceae</taxon>
        <taxon>Serendipita</taxon>
    </lineage>
</organism>
<sequence>MQAIRVLRAQSRPASPAPLVEMSANGSATMASPKLGPYGQGEDQSQGRSGTTISRIQSLTPFHKRAVPTPPPSPAPMTIVQDGAYLNTLGLKLNEAATRALSVPNGTGADVWKGKKPVPSGRGRQFAALIESELDASVGNANLRSAILRLLPRSLSVIVSSLSAQASQLIVVPGFVPSSVTQTLHPATAHGLALAAFASELLETFATYKLGASNSDLAVIRSNLETIITRVITPLFAQIQAEMANLLEPLGSPSNNGSSSPGSFPGARTSKPHQIIATLSTQMPLFNRALKRYVLPYSPSAQTALATFLINTVWTSLVQIAHRSPVGLTAPAANVVHKHSSSSLLSGLTPPASPPMKRLTPPSSPPTKKRILPLTDSPPKLQLRLRRVPSGGSLNSRSSSPDLRNAAQLAISTWVNSLMVDTRAVYDILSSAEVPRPADGSLAREAVDEAFDRLATFRDWFVATSAAGGRLIHNVPSDLPLLIVLPVLLSDAWLERSLVSSHVGTMTAFSTGDVEYPGMAKLIGYDNEETYRKRVLCGFGRAEECEAIVADRVLDRLANSDGGIEWAANVRRWLEERQNVVA</sequence>
<feature type="region of interest" description="Disordered" evidence="1">
    <location>
        <begin position="341"/>
        <end position="376"/>
    </location>
</feature>
<feature type="compositionally biased region" description="Polar residues" evidence="1">
    <location>
        <begin position="42"/>
        <end position="51"/>
    </location>
</feature>
<proteinExistence type="predicted"/>
<feature type="region of interest" description="Disordered" evidence="1">
    <location>
        <begin position="59"/>
        <end position="78"/>
    </location>
</feature>
<accession>G4TM90</accession>
<dbReference type="Proteomes" id="UP000007148">
    <property type="component" value="Unassembled WGS sequence"/>
</dbReference>
<dbReference type="OMA" id="CASVIIH"/>
<dbReference type="eggNOG" id="ENOG502S49G">
    <property type="taxonomic scope" value="Eukaryota"/>
</dbReference>
<gene>
    <name evidence="2" type="ORF">PIIN_06369</name>
</gene>
<feature type="compositionally biased region" description="Low complexity" evidence="1">
    <location>
        <begin position="250"/>
        <end position="266"/>
    </location>
</feature>
<feature type="region of interest" description="Disordered" evidence="1">
    <location>
        <begin position="250"/>
        <end position="270"/>
    </location>
</feature>
<reference evidence="2 3" key="1">
    <citation type="journal article" date="2011" name="PLoS Pathog.">
        <title>Endophytic Life Strategies Decoded by Genome and Transcriptome Analyses of the Mutualistic Root Symbiont Piriformospora indica.</title>
        <authorList>
            <person name="Zuccaro A."/>
            <person name="Lahrmann U."/>
            <person name="Guldener U."/>
            <person name="Langen G."/>
            <person name="Pfiffi S."/>
            <person name="Biedenkopf D."/>
            <person name="Wong P."/>
            <person name="Samans B."/>
            <person name="Grimm C."/>
            <person name="Basiewicz M."/>
            <person name="Murat C."/>
            <person name="Martin F."/>
            <person name="Kogel K.H."/>
        </authorList>
    </citation>
    <scope>NUCLEOTIDE SEQUENCE [LARGE SCALE GENOMIC DNA]</scope>
    <source>
        <strain evidence="2 3">DSM 11827</strain>
    </source>
</reference>
<keyword evidence="3" id="KW-1185">Reference proteome</keyword>
<dbReference type="HOGENOM" id="CLU_039203_0_0_1"/>
<dbReference type="STRING" id="1109443.G4TM90"/>
<evidence type="ECO:0000256" key="1">
    <source>
        <dbReference type="SAM" id="MobiDB-lite"/>
    </source>
</evidence>
<dbReference type="EMBL" id="CAFZ01000164">
    <property type="protein sequence ID" value="CCA72433.1"/>
    <property type="molecule type" value="Genomic_DNA"/>
</dbReference>
<feature type="region of interest" description="Disordered" evidence="1">
    <location>
        <begin position="1"/>
        <end position="51"/>
    </location>
</feature>
<dbReference type="InParanoid" id="G4TM90"/>
<evidence type="ECO:0000313" key="2">
    <source>
        <dbReference type="EMBL" id="CCA72433.1"/>
    </source>
</evidence>
<dbReference type="OrthoDB" id="1734943at2759"/>
<evidence type="ECO:0000313" key="3">
    <source>
        <dbReference type="Proteomes" id="UP000007148"/>
    </source>
</evidence>
<feature type="compositionally biased region" description="Low complexity" evidence="1">
    <location>
        <begin position="341"/>
        <end position="350"/>
    </location>
</feature>
<protein>
    <submittedName>
        <fullName evidence="2">Uncharacterized protein</fullName>
    </submittedName>
</protein>
<name>G4TM90_SERID</name>
<comment type="caution">
    <text evidence="2">The sequence shown here is derived from an EMBL/GenBank/DDBJ whole genome shotgun (WGS) entry which is preliminary data.</text>
</comment>
<dbReference type="AlphaFoldDB" id="G4TM90"/>